<dbReference type="AlphaFoldDB" id="A0A365KQX4"/>
<name>A0A365KQX4_9BACL</name>
<dbReference type="Pfam" id="PF01636">
    <property type="entry name" value="APH"/>
    <property type="match status" value="1"/>
</dbReference>
<dbReference type="Proteomes" id="UP000251002">
    <property type="component" value="Unassembled WGS sequence"/>
</dbReference>
<sequence length="310" mass="35571">MDIQNLSQPTPESIGWVEAIIKNPVETAGIKKLQGGTSSLVFEIPFKEKGQQENLILRLFHKEDWLAMEPDLARHESESLQQAASTIMPSPEVIAFDETGEKCGMPAVLMTKLPGDTIFQPSDMDDWLDKMAECLTRIHQQKAENFEYEYFSYNDALRLEKPLWSKFQDDWMRAFYIVAGVRPQADFCFIHRDYHPGNILWQDGKITGIVDWVNACRGPVGVDIGHCRVNLTQLYGLSAADKFLEAYIKYADDSFRYDPYWDLLSLTDTLDGPPKVYRGWTALGMTGLSDELIRHRLDEYLLSLLERFDD</sequence>
<dbReference type="GO" id="GO:0016740">
    <property type="term" value="F:transferase activity"/>
    <property type="evidence" value="ECO:0007669"/>
    <property type="project" value="UniProtKB-KW"/>
</dbReference>
<dbReference type="PANTHER" id="PTHR21310">
    <property type="entry name" value="AMINOGLYCOSIDE PHOSPHOTRANSFERASE-RELATED-RELATED"/>
    <property type="match status" value="1"/>
</dbReference>
<dbReference type="InterPro" id="IPR002575">
    <property type="entry name" value="Aminoglycoside_PTrfase"/>
</dbReference>
<evidence type="ECO:0000313" key="2">
    <source>
        <dbReference type="EMBL" id="RAZ75573.1"/>
    </source>
</evidence>
<organism evidence="2 3">
    <name type="scientific">Planococcus halotolerans</name>
    <dbReference type="NCBI Taxonomy" id="2233542"/>
    <lineage>
        <taxon>Bacteria</taxon>
        <taxon>Bacillati</taxon>
        <taxon>Bacillota</taxon>
        <taxon>Bacilli</taxon>
        <taxon>Bacillales</taxon>
        <taxon>Caryophanaceae</taxon>
        <taxon>Planococcus</taxon>
    </lineage>
</organism>
<feature type="domain" description="Aminoglycoside phosphotransferase" evidence="1">
    <location>
        <begin position="30"/>
        <end position="252"/>
    </location>
</feature>
<dbReference type="EMBL" id="QLZR01000006">
    <property type="protein sequence ID" value="RAZ75573.1"/>
    <property type="molecule type" value="Genomic_DNA"/>
</dbReference>
<protein>
    <submittedName>
        <fullName evidence="2">Aminoglycoside phosphotransferase family protein</fullName>
    </submittedName>
</protein>
<dbReference type="SUPFAM" id="SSF56112">
    <property type="entry name" value="Protein kinase-like (PK-like)"/>
    <property type="match status" value="1"/>
</dbReference>
<keyword evidence="3" id="KW-1185">Reference proteome</keyword>
<evidence type="ECO:0000259" key="1">
    <source>
        <dbReference type="Pfam" id="PF01636"/>
    </source>
</evidence>
<dbReference type="Gene3D" id="3.90.1200.10">
    <property type="match status" value="1"/>
</dbReference>
<proteinExistence type="predicted"/>
<keyword evidence="2" id="KW-0808">Transferase</keyword>
<evidence type="ECO:0000313" key="3">
    <source>
        <dbReference type="Proteomes" id="UP000251002"/>
    </source>
</evidence>
<reference evidence="2 3" key="1">
    <citation type="submission" date="2018-06" db="EMBL/GenBank/DDBJ databases">
        <title>The draft genome sequences of strains SCU63 and S1.</title>
        <authorList>
            <person name="Gan L."/>
        </authorList>
    </citation>
    <scope>NUCLEOTIDE SEQUENCE [LARGE SCALE GENOMIC DNA]</scope>
    <source>
        <strain evidence="2 3">SCU63</strain>
    </source>
</reference>
<gene>
    <name evidence="2" type="ORF">DP120_13910</name>
</gene>
<accession>A0A365KQX4</accession>
<dbReference type="InterPro" id="IPR011009">
    <property type="entry name" value="Kinase-like_dom_sf"/>
</dbReference>
<dbReference type="InterPro" id="IPR051678">
    <property type="entry name" value="AGP_Transferase"/>
</dbReference>
<comment type="caution">
    <text evidence="2">The sequence shown here is derived from an EMBL/GenBank/DDBJ whole genome shotgun (WGS) entry which is preliminary data.</text>
</comment>